<reference evidence="2" key="1">
    <citation type="submission" date="2021-03" db="EMBL/GenBank/DDBJ databases">
        <title>Comparative genomics and phylogenomic investigation of the class Geoglossomycetes provide insights into ecological specialization and systematics.</title>
        <authorList>
            <person name="Melie T."/>
            <person name="Pirro S."/>
            <person name="Miller A.N."/>
            <person name="Quandt A."/>
        </authorList>
    </citation>
    <scope>NUCLEOTIDE SEQUENCE</scope>
    <source>
        <strain evidence="2">CAQ_001_2017</strain>
    </source>
</reference>
<sequence>MQRWLPCVTDTKDYNVDVGISDGAVKPNTIGQASETEAGATNPLSVKSKLEHPLVITPEHQGDYVQFTLGGLSWKSSDKACDTSKWDPSEPFCGGGRDPQIIVA</sequence>
<dbReference type="Proteomes" id="UP000750711">
    <property type="component" value="Unassembled WGS sequence"/>
</dbReference>
<evidence type="ECO:0000313" key="3">
    <source>
        <dbReference type="Proteomes" id="UP000750711"/>
    </source>
</evidence>
<name>A0A9P8I476_9PEZI</name>
<keyword evidence="3" id="KW-1185">Reference proteome</keyword>
<comment type="caution">
    <text evidence="2">The sequence shown here is derived from an EMBL/GenBank/DDBJ whole genome shotgun (WGS) entry which is preliminary data.</text>
</comment>
<proteinExistence type="predicted"/>
<protein>
    <submittedName>
        <fullName evidence="2">Uncharacterized protein</fullName>
    </submittedName>
</protein>
<dbReference type="EMBL" id="JAGHQM010003957">
    <property type="protein sequence ID" value="KAH0538552.1"/>
    <property type="molecule type" value="Genomic_DNA"/>
</dbReference>
<gene>
    <name evidence="2" type="ORF">GP486_008770</name>
</gene>
<organism evidence="2 3">
    <name type="scientific">Trichoglossum hirsutum</name>
    <dbReference type="NCBI Taxonomy" id="265104"/>
    <lineage>
        <taxon>Eukaryota</taxon>
        <taxon>Fungi</taxon>
        <taxon>Dikarya</taxon>
        <taxon>Ascomycota</taxon>
        <taxon>Pezizomycotina</taxon>
        <taxon>Geoglossomycetes</taxon>
        <taxon>Geoglossales</taxon>
        <taxon>Geoglossaceae</taxon>
        <taxon>Trichoglossum</taxon>
    </lineage>
</organism>
<feature type="region of interest" description="Disordered" evidence="1">
    <location>
        <begin position="84"/>
        <end position="104"/>
    </location>
</feature>
<feature type="non-terminal residue" evidence="2">
    <location>
        <position position="104"/>
    </location>
</feature>
<accession>A0A9P8I476</accession>
<evidence type="ECO:0000256" key="1">
    <source>
        <dbReference type="SAM" id="MobiDB-lite"/>
    </source>
</evidence>
<dbReference type="AlphaFoldDB" id="A0A9P8I476"/>
<evidence type="ECO:0000313" key="2">
    <source>
        <dbReference type="EMBL" id="KAH0538552.1"/>
    </source>
</evidence>